<dbReference type="GeneID" id="20211638"/>
<feature type="coiled-coil region" evidence="10">
    <location>
        <begin position="664"/>
        <end position="698"/>
    </location>
</feature>
<feature type="coiled-coil region" evidence="10">
    <location>
        <begin position="454"/>
        <end position="488"/>
    </location>
</feature>
<dbReference type="CTD" id="20211638"/>
<dbReference type="Proteomes" id="UP000015101">
    <property type="component" value="Unassembled WGS sequence"/>
</dbReference>
<dbReference type="STRING" id="6412.T1FS41"/>
<keyword evidence="8" id="KW-0206">Cytoskeleton</keyword>
<name>T1FS41_HELRO</name>
<keyword evidence="9" id="KW-0131">Cell cycle</keyword>
<reference evidence="12 14" key="2">
    <citation type="journal article" date="2013" name="Nature">
        <title>Insights into bilaterian evolution from three spiralian genomes.</title>
        <authorList>
            <person name="Simakov O."/>
            <person name="Marletaz F."/>
            <person name="Cho S.J."/>
            <person name="Edsinger-Gonzales E."/>
            <person name="Havlak P."/>
            <person name="Hellsten U."/>
            <person name="Kuo D.H."/>
            <person name="Larsson T."/>
            <person name="Lv J."/>
            <person name="Arendt D."/>
            <person name="Savage R."/>
            <person name="Osoegawa K."/>
            <person name="de Jong P."/>
            <person name="Grimwood J."/>
            <person name="Chapman J.A."/>
            <person name="Shapiro H."/>
            <person name="Aerts A."/>
            <person name="Otillar R.P."/>
            <person name="Terry A.Y."/>
            <person name="Boore J.L."/>
            <person name="Grigoriev I.V."/>
            <person name="Lindberg D.R."/>
            <person name="Seaver E.C."/>
            <person name="Weisblat D.A."/>
            <person name="Putnam N.H."/>
            <person name="Rokhsar D.S."/>
        </authorList>
    </citation>
    <scope>NUCLEOTIDE SEQUENCE</scope>
</reference>
<evidence type="ECO:0000256" key="2">
    <source>
        <dbReference type="ARBA" id="ARBA00005479"/>
    </source>
</evidence>
<feature type="domain" description="Ig-like" evidence="11">
    <location>
        <begin position="117"/>
        <end position="216"/>
    </location>
</feature>
<dbReference type="EMBL" id="AMQM01003027">
    <property type="status" value="NOT_ANNOTATED_CDS"/>
    <property type="molecule type" value="Genomic_DNA"/>
</dbReference>
<feature type="domain" description="Ig-like" evidence="11">
    <location>
        <begin position="220"/>
        <end position="313"/>
    </location>
</feature>
<organism evidence="13 14">
    <name type="scientific">Helobdella robusta</name>
    <name type="common">Californian leech</name>
    <dbReference type="NCBI Taxonomy" id="6412"/>
    <lineage>
        <taxon>Eukaryota</taxon>
        <taxon>Metazoa</taxon>
        <taxon>Spiralia</taxon>
        <taxon>Lophotrochozoa</taxon>
        <taxon>Annelida</taxon>
        <taxon>Clitellata</taxon>
        <taxon>Hirudinea</taxon>
        <taxon>Rhynchobdellida</taxon>
        <taxon>Glossiphoniidae</taxon>
        <taxon>Helobdella</taxon>
    </lineage>
</organism>
<feature type="domain" description="Ig-like" evidence="11">
    <location>
        <begin position="16"/>
        <end position="116"/>
    </location>
</feature>
<proteinExistence type="inferred from homology"/>
<dbReference type="KEGG" id="hro:HELRODRAFT_190578"/>
<dbReference type="Pfam" id="PF07686">
    <property type="entry name" value="V-set"/>
    <property type="match status" value="1"/>
</dbReference>
<comment type="similarity">
    <text evidence="2">Belongs to the HAUS1 family.</text>
</comment>
<feature type="coiled-coil region" evidence="10">
    <location>
        <begin position="560"/>
        <end position="611"/>
    </location>
</feature>
<evidence type="ECO:0000313" key="13">
    <source>
        <dbReference type="EnsemblMetazoa" id="HelroP190578"/>
    </source>
</evidence>
<evidence type="ECO:0000256" key="6">
    <source>
        <dbReference type="ARBA" id="ARBA00022776"/>
    </source>
</evidence>
<keyword evidence="3" id="KW-0963">Cytoplasm</keyword>
<dbReference type="Pfam" id="PF13927">
    <property type="entry name" value="Ig_3"/>
    <property type="match status" value="1"/>
</dbReference>
<evidence type="ECO:0000313" key="12">
    <source>
        <dbReference type="EMBL" id="ESO08726.1"/>
    </source>
</evidence>
<sequence length="724" mass="82620">MILPSSKAVVHIDYNPRFDSHEDHVTVMEGQDAILPCTVKNLGKLKVIWQDSNFVPLTYSDRRVVDDWRYSIERGSLEDWNLGIKNTRWSDSGRYVCAVNSKPIRSKAVLLVVKVSASIINSSTKTNQTHKEGSDVTLVCKTAGNPKPHVTWKRLPAESYDLFPAPLDNSGCTFIGANPLANESSVDGSIIGMGEVLTIINISRNCGGVYECRASNEIPPPVDKLFNIAVEFGKETILQCYITAYPHAVTFWEKEGAVLRNSPNYQTDAYPDSVTFSLTLSLRILIREKSDFGTYECVAANSLGSDRGAVVLEDDIHLHSINKLEINESNASNASKLTKNSKLGMTSPRNQTLNRDATYKKLTASVVPTLKKDFLYNNNNHNSKYDLGCFICLKKIIAREMTFNQTFLAVADWLNEIFNGRQFEAFEKNDYTINYLHDLMVRNKMADENMQAVIEFHHNNISFYQNEKKRLENILERINIQEPDLQQETLRKLATLSSVANILNKDLESHCKVEDHDLKRKSEKAKFFHQKLSGYDKTIRRLKSELTDAELSSSLYHSALVQKSKDLQAKRDELNAVKQKLNAFHSLSPDSKLAKVELEEAKRELIIAREMTFNQTFLAVADWLNEIFNGRQFEAFEKNDYTINYLHDLMVRNKMADENMQAVIEFHHNNISFYQNEKKRLENILERINIQEPDLQQETLRKLATLSSVANILNVENPDNSRQE</sequence>
<dbReference type="GO" id="GO:0005819">
    <property type="term" value="C:spindle"/>
    <property type="evidence" value="ECO:0007669"/>
    <property type="project" value="UniProtKB-SubCell"/>
</dbReference>
<keyword evidence="6" id="KW-0498">Mitosis</keyword>
<dbReference type="GO" id="GO:0005874">
    <property type="term" value="C:microtubule"/>
    <property type="evidence" value="ECO:0007669"/>
    <property type="project" value="UniProtKB-KW"/>
</dbReference>
<dbReference type="InterPro" id="IPR003599">
    <property type="entry name" value="Ig_sub"/>
</dbReference>
<keyword evidence="5" id="KW-0493">Microtubule</keyword>
<reference evidence="13" key="3">
    <citation type="submission" date="2015-06" db="UniProtKB">
        <authorList>
            <consortium name="EnsemblMetazoa"/>
        </authorList>
    </citation>
    <scope>IDENTIFICATION</scope>
</reference>
<evidence type="ECO:0000259" key="11">
    <source>
        <dbReference type="PROSITE" id="PS50835"/>
    </source>
</evidence>
<dbReference type="EMBL" id="AMQM01003024">
    <property type="status" value="NOT_ANNOTATED_CDS"/>
    <property type="molecule type" value="Genomic_DNA"/>
</dbReference>
<evidence type="ECO:0000256" key="4">
    <source>
        <dbReference type="ARBA" id="ARBA00022618"/>
    </source>
</evidence>
<evidence type="ECO:0000256" key="3">
    <source>
        <dbReference type="ARBA" id="ARBA00022490"/>
    </source>
</evidence>
<dbReference type="GO" id="GO:0070652">
    <property type="term" value="C:HAUS complex"/>
    <property type="evidence" value="ECO:0007669"/>
    <property type="project" value="InterPro"/>
</dbReference>
<dbReference type="InterPro" id="IPR036179">
    <property type="entry name" value="Ig-like_dom_sf"/>
</dbReference>
<dbReference type="AlphaFoldDB" id="T1FS41"/>
<dbReference type="InParanoid" id="T1FS41"/>
<evidence type="ECO:0000313" key="14">
    <source>
        <dbReference type="Proteomes" id="UP000015101"/>
    </source>
</evidence>
<dbReference type="Pfam" id="PF25762">
    <property type="entry name" value="HAUS1"/>
    <property type="match status" value="3"/>
</dbReference>
<evidence type="ECO:0000256" key="8">
    <source>
        <dbReference type="ARBA" id="ARBA00023212"/>
    </source>
</evidence>
<dbReference type="GO" id="GO:0051225">
    <property type="term" value="P:spindle assembly"/>
    <property type="evidence" value="ECO:0007669"/>
    <property type="project" value="InterPro"/>
</dbReference>
<keyword evidence="14" id="KW-1185">Reference proteome</keyword>
<dbReference type="Pfam" id="PF07679">
    <property type="entry name" value="I-set"/>
    <property type="match status" value="1"/>
</dbReference>
<dbReference type="GO" id="GO:0051301">
    <property type="term" value="P:cell division"/>
    <property type="evidence" value="ECO:0007669"/>
    <property type="project" value="UniProtKB-KW"/>
</dbReference>
<evidence type="ECO:0000256" key="9">
    <source>
        <dbReference type="ARBA" id="ARBA00023306"/>
    </source>
</evidence>
<accession>T1FS41</accession>
<dbReference type="EMBL" id="AMQM01003025">
    <property type="status" value="NOT_ANNOTATED_CDS"/>
    <property type="molecule type" value="Genomic_DNA"/>
</dbReference>
<keyword evidence="4" id="KW-0132">Cell division</keyword>
<dbReference type="Gene3D" id="2.60.40.10">
    <property type="entry name" value="Immunoglobulins"/>
    <property type="match status" value="3"/>
</dbReference>
<dbReference type="InterPro" id="IPR013106">
    <property type="entry name" value="Ig_V-set"/>
</dbReference>
<dbReference type="eggNOG" id="KOG3510">
    <property type="taxonomic scope" value="Eukaryota"/>
</dbReference>
<dbReference type="PANTHER" id="PTHR31570">
    <property type="entry name" value="HAUS AUGMIN-LIKE COMPLEX SUBUNIT 1"/>
    <property type="match status" value="1"/>
</dbReference>
<dbReference type="PANTHER" id="PTHR31570:SF1">
    <property type="entry name" value="HAUS AUGMIN-LIKE COMPLEX SUBUNIT 1"/>
    <property type="match status" value="1"/>
</dbReference>
<dbReference type="RefSeq" id="XP_009012748.1">
    <property type="nucleotide sequence ID" value="XM_009014500.1"/>
</dbReference>
<dbReference type="GO" id="GO:0043005">
    <property type="term" value="C:neuron projection"/>
    <property type="evidence" value="ECO:0000318"/>
    <property type="project" value="GO_Central"/>
</dbReference>
<dbReference type="SMART" id="SM00408">
    <property type="entry name" value="IGc2"/>
    <property type="match status" value="3"/>
</dbReference>
<dbReference type="HOGENOM" id="CLU_382315_0_0_1"/>
<dbReference type="InterPro" id="IPR003598">
    <property type="entry name" value="Ig_sub2"/>
</dbReference>
<reference evidence="14" key="1">
    <citation type="submission" date="2012-12" db="EMBL/GenBank/DDBJ databases">
        <authorList>
            <person name="Hellsten U."/>
            <person name="Grimwood J."/>
            <person name="Chapman J.A."/>
            <person name="Shapiro H."/>
            <person name="Aerts A."/>
            <person name="Otillar R.P."/>
            <person name="Terry A.Y."/>
            <person name="Boore J.L."/>
            <person name="Simakov O."/>
            <person name="Marletaz F."/>
            <person name="Cho S.-J."/>
            <person name="Edsinger-Gonzales E."/>
            <person name="Havlak P."/>
            <person name="Kuo D.-H."/>
            <person name="Larsson T."/>
            <person name="Lv J."/>
            <person name="Arendt D."/>
            <person name="Savage R."/>
            <person name="Osoegawa K."/>
            <person name="de Jong P."/>
            <person name="Lindberg D.R."/>
            <person name="Seaver E.C."/>
            <person name="Weisblat D.A."/>
            <person name="Putnam N.H."/>
            <person name="Grigoriev I.V."/>
            <person name="Rokhsar D.S."/>
        </authorList>
    </citation>
    <scope>NUCLEOTIDE SEQUENCE</scope>
</reference>
<dbReference type="InterPro" id="IPR007110">
    <property type="entry name" value="Ig-like_dom"/>
</dbReference>
<evidence type="ECO:0000256" key="10">
    <source>
        <dbReference type="SAM" id="Coils"/>
    </source>
</evidence>
<comment type="subcellular location">
    <subcellularLocation>
        <location evidence="1">Cytoplasm</location>
        <location evidence="1">Cytoskeleton</location>
        <location evidence="1">Spindle</location>
    </subcellularLocation>
</comment>
<evidence type="ECO:0000256" key="1">
    <source>
        <dbReference type="ARBA" id="ARBA00004186"/>
    </source>
</evidence>
<evidence type="ECO:0000256" key="5">
    <source>
        <dbReference type="ARBA" id="ARBA00022701"/>
    </source>
</evidence>
<dbReference type="InterPro" id="IPR013783">
    <property type="entry name" value="Ig-like_fold"/>
</dbReference>
<keyword evidence="7 10" id="KW-0175">Coiled coil</keyword>
<dbReference type="EMBL" id="KB096023">
    <property type="protein sequence ID" value="ESO08726.1"/>
    <property type="molecule type" value="Genomic_DNA"/>
</dbReference>
<protein>
    <recommendedName>
        <fullName evidence="11">Ig-like domain-containing protein</fullName>
    </recommendedName>
</protein>
<gene>
    <name evidence="13" type="primary">20211638</name>
    <name evidence="12" type="ORF">HELRODRAFT_190578</name>
</gene>
<evidence type="ECO:0000256" key="7">
    <source>
        <dbReference type="ARBA" id="ARBA00023054"/>
    </source>
</evidence>
<dbReference type="SUPFAM" id="SSF48726">
    <property type="entry name" value="Immunoglobulin"/>
    <property type="match status" value="3"/>
</dbReference>
<dbReference type="PROSITE" id="PS50835">
    <property type="entry name" value="IG_LIKE"/>
    <property type="match status" value="3"/>
</dbReference>
<dbReference type="OrthoDB" id="5372507at2759"/>
<dbReference type="SMART" id="SM00409">
    <property type="entry name" value="IG"/>
    <property type="match status" value="3"/>
</dbReference>
<dbReference type="EMBL" id="AMQM01003026">
    <property type="status" value="NOT_ANNOTATED_CDS"/>
    <property type="molecule type" value="Genomic_DNA"/>
</dbReference>
<dbReference type="EnsemblMetazoa" id="HelroT190578">
    <property type="protein sequence ID" value="HelroP190578"/>
    <property type="gene ID" value="HelroG190578"/>
</dbReference>
<dbReference type="InterPro" id="IPR013098">
    <property type="entry name" value="Ig_I-set"/>
</dbReference>
<dbReference type="InterPro" id="IPR026243">
    <property type="entry name" value="HAUS1"/>
</dbReference>